<organism evidence="1 2">
    <name type="scientific">Legionella impletisoli</name>
    <dbReference type="NCBI Taxonomy" id="343510"/>
    <lineage>
        <taxon>Bacteria</taxon>
        <taxon>Pseudomonadati</taxon>
        <taxon>Pseudomonadota</taxon>
        <taxon>Gammaproteobacteria</taxon>
        <taxon>Legionellales</taxon>
        <taxon>Legionellaceae</taxon>
        <taxon>Legionella</taxon>
    </lineage>
</organism>
<sequence>MLVAITGLVLSLMQAIFLYSKFNNQNLVQHEAMYQLESAANRITANLNHQSTKACVSQDAHPNAAINSLSQKGCSLPIEGKHVNFLINDLGSFPCVLITAEKEKAGSHHWLITVSEDFQTFLQIRYANIDPGSECNSESHRFINEGLLSWRLIRTSIPI</sequence>
<reference evidence="1" key="2">
    <citation type="submission" date="2020-09" db="EMBL/GenBank/DDBJ databases">
        <authorList>
            <person name="Sun Q."/>
            <person name="Ohkuma M."/>
        </authorList>
    </citation>
    <scope>NUCLEOTIDE SEQUENCE</scope>
    <source>
        <strain evidence="1">JCM 13919</strain>
    </source>
</reference>
<proteinExistence type="predicted"/>
<dbReference type="AlphaFoldDB" id="A0A917JQI4"/>
<accession>A0A917JQI4</accession>
<comment type="caution">
    <text evidence="1">The sequence shown here is derived from an EMBL/GenBank/DDBJ whole genome shotgun (WGS) entry which is preliminary data.</text>
</comment>
<evidence type="ECO:0000313" key="2">
    <source>
        <dbReference type="Proteomes" id="UP000630149"/>
    </source>
</evidence>
<evidence type="ECO:0000313" key="1">
    <source>
        <dbReference type="EMBL" id="GGI80369.1"/>
    </source>
</evidence>
<keyword evidence="2" id="KW-1185">Reference proteome</keyword>
<gene>
    <name evidence="1" type="ORF">GCM10007966_06100</name>
</gene>
<dbReference type="EMBL" id="BMOB01000002">
    <property type="protein sequence ID" value="GGI80369.1"/>
    <property type="molecule type" value="Genomic_DNA"/>
</dbReference>
<protein>
    <submittedName>
        <fullName evidence="1">Uncharacterized protein</fullName>
    </submittedName>
</protein>
<dbReference type="Proteomes" id="UP000630149">
    <property type="component" value="Unassembled WGS sequence"/>
</dbReference>
<reference evidence="1" key="1">
    <citation type="journal article" date="2014" name="Int. J. Syst. Evol. Microbiol.">
        <title>Complete genome sequence of Corynebacterium casei LMG S-19264T (=DSM 44701T), isolated from a smear-ripened cheese.</title>
        <authorList>
            <consortium name="US DOE Joint Genome Institute (JGI-PGF)"/>
            <person name="Walter F."/>
            <person name="Albersmeier A."/>
            <person name="Kalinowski J."/>
            <person name="Ruckert C."/>
        </authorList>
    </citation>
    <scope>NUCLEOTIDE SEQUENCE</scope>
    <source>
        <strain evidence="1">JCM 13919</strain>
    </source>
</reference>
<name>A0A917JQI4_9GAMM</name>